<dbReference type="OrthoDB" id="9803968at2"/>
<protein>
    <submittedName>
        <fullName evidence="5">Fatty-acyl-CoA synthase</fullName>
    </submittedName>
</protein>
<reference evidence="5 6" key="1">
    <citation type="submission" date="2018-11" db="EMBL/GenBank/DDBJ databases">
        <title>Genomic Encyclopedia of Type Strains, Phase IV (KMG-IV): sequencing the most valuable type-strain genomes for metagenomic binning, comparative biology and taxonomic classification.</title>
        <authorList>
            <person name="Goeker M."/>
        </authorList>
    </citation>
    <scope>NUCLEOTIDE SEQUENCE [LARGE SCALE GENOMIC DNA]</scope>
    <source>
        <strain evidence="5 6">DSM 16974</strain>
    </source>
</reference>
<dbReference type="RefSeq" id="WP_123639185.1">
    <property type="nucleotide sequence ID" value="NZ_RJUK01000002.1"/>
</dbReference>
<organism evidence="5 6">
    <name type="scientific">Marinimicrobium koreense</name>
    <dbReference type="NCBI Taxonomy" id="306545"/>
    <lineage>
        <taxon>Bacteria</taxon>
        <taxon>Pseudomonadati</taxon>
        <taxon>Pseudomonadota</taxon>
        <taxon>Gammaproteobacteria</taxon>
        <taxon>Cellvibrionales</taxon>
        <taxon>Cellvibrionaceae</taxon>
        <taxon>Marinimicrobium</taxon>
    </lineage>
</organism>
<dbReference type="Pfam" id="PF00501">
    <property type="entry name" value="AMP-binding"/>
    <property type="match status" value="1"/>
</dbReference>
<keyword evidence="6" id="KW-1185">Reference proteome</keyword>
<sequence length="419" mass="46578">MLFYLNDRPYDRATIEARWRLLTRALATVSGRRLAVCTHDSVEWLALVLYARQHNLSIAPLPADTPRATALEKARALHCDGLIWQSAEQLVPLERQTSVQDGTLIQFSSGTTGEAKPIERTWSDIDTEITHYHQALDLPPEVVPVVACSISHSYGLICGVLATLDRGVVPRIVTGWNPKYLLKMLRAESRPLLYSSPTFIRTLMMLWPPGEPLYGVMTSGSVMPEAWFDEVRAKTENLWQQYGCSEAGCVAVARQPERADIMGMPLGHCALQAGPGPDEPEEVLVVQQGQRIVTGDAGYLDDQGRLRFCGRMDDTIITAGFNVYPHEVENALMRHAGIREVVVFKQPDPLAGERVAAVYTGTAALSDADLRAFCRQHLASHQWPSRFYHRERIPRLPSGKVSRRQLAEQFTADAAQGVA</sequence>
<feature type="domain" description="AMP-binding enzyme C-terminal" evidence="4">
    <location>
        <begin position="327"/>
        <end position="400"/>
    </location>
</feature>
<feature type="domain" description="AMP-dependent synthetase/ligase" evidence="3">
    <location>
        <begin position="93"/>
        <end position="269"/>
    </location>
</feature>
<dbReference type="PROSITE" id="PS00455">
    <property type="entry name" value="AMP_BINDING"/>
    <property type="match status" value="1"/>
</dbReference>
<proteinExistence type="inferred from homology"/>
<evidence type="ECO:0000313" key="5">
    <source>
        <dbReference type="EMBL" id="ROQ18584.1"/>
    </source>
</evidence>
<accession>A0A3N1NF98</accession>
<dbReference type="PANTHER" id="PTHR43201:SF5">
    <property type="entry name" value="MEDIUM-CHAIN ACYL-COA LIGASE ACSF2, MITOCHONDRIAL"/>
    <property type="match status" value="1"/>
</dbReference>
<dbReference type="InterPro" id="IPR045851">
    <property type="entry name" value="AMP-bd_C_sf"/>
</dbReference>
<dbReference type="GO" id="GO:0031956">
    <property type="term" value="F:medium-chain fatty acid-CoA ligase activity"/>
    <property type="evidence" value="ECO:0007669"/>
    <property type="project" value="TreeGrafter"/>
</dbReference>
<evidence type="ECO:0000259" key="3">
    <source>
        <dbReference type="Pfam" id="PF00501"/>
    </source>
</evidence>
<dbReference type="Proteomes" id="UP000273643">
    <property type="component" value="Unassembled WGS sequence"/>
</dbReference>
<dbReference type="GO" id="GO:0006631">
    <property type="term" value="P:fatty acid metabolic process"/>
    <property type="evidence" value="ECO:0007669"/>
    <property type="project" value="TreeGrafter"/>
</dbReference>
<evidence type="ECO:0000313" key="6">
    <source>
        <dbReference type="Proteomes" id="UP000273643"/>
    </source>
</evidence>
<dbReference type="InterPro" id="IPR000873">
    <property type="entry name" value="AMP-dep_synth/lig_dom"/>
</dbReference>
<dbReference type="CDD" id="cd04433">
    <property type="entry name" value="AFD_class_I"/>
    <property type="match status" value="1"/>
</dbReference>
<dbReference type="AlphaFoldDB" id="A0A3N1NF98"/>
<evidence type="ECO:0000259" key="4">
    <source>
        <dbReference type="Pfam" id="PF13193"/>
    </source>
</evidence>
<dbReference type="Pfam" id="PF13193">
    <property type="entry name" value="AMP-binding_C"/>
    <property type="match status" value="1"/>
</dbReference>
<dbReference type="PANTHER" id="PTHR43201">
    <property type="entry name" value="ACYL-COA SYNTHETASE"/>
    <property type="match status" value="1"/>
</dbReference>
<evidence type="ECO:0000256" key="2">
    <source>
        <dbReference type="ARBA" id="ARBA00022598"/>
    </source>
</evidence>
<dbReference type="InterPro" id="IPR025110">
    <property type="entry name" value="AMP-bd_C"/>
</dbReference>
<comment type="caution">
    <text evidence="5">The sequence shown here is derived from an EMBL/GenBank/DDBJ whole genome shotgun (WGS) entry which is preliminary data.</text>
</comment>
<dbReference type="Gene3D" id="3.40.50.12780">
    <property type="entry name" value="N-terminal domain of ligase-like"/>
    <property type="match status" value="1"/>
</dbReference>
<gene>
    <name evidence="5" type="ORF">EDC38_2812</name>
</gene>
<dbReference type="SUPFAM" id="SSF56801">
    <property type="entry name" value="Acetyl-CoA synthetase-like"/>
    <property type="match status" value="1"/>
</dbReference>
<evidence type="ECO:0000256" key="1">
    <source>
        <dbReference type="ARBA" id="ARBA00006432"/>
    </source>
</evidence>
<dbReference type="InterPro" id="IPR020845">
    <property type="entry name" value="AMP-binding_CS"/>
</dbReference>
<name>A0A3N1NF98_9GAMM</name>
<comment type="similarity">
    <text evidence="1">Belongs to the ATP-dependent AMP-binding enzyme family.</text>
</comment>
<keyword evidence="2" id="KW-0436">Ligase</keyword>
<dbReference type="Gene3D" id="3.30.300.30">
    <property type="match status" value="1"/>
</dbReference>
<dbReference type="InterPro" id="IPR042099">
    <property type="entry name" value="ANL_N_sf"/>
</dbReference>
<dbReference type="EMBL" id="RJUK01000002">
    <property type="protein sequence ID" value="ROQ18584.1"/>
    <property type="molecule type" value="Genomic_DNA"/>
</dbReference>